<dbReference type="Proteomes" id="UP000887013">
    <property type="component" value="Unassembled WGS sequence"/>
</dbReference>
<dbReference type="InterPro" id="IPR040676">
    <property type="entry name" value="DUF5641"/>
</dbReference>
<feature type="domain" description="DUF5641" evidence="1">
    <location>
        <begin position="71"/>
        <end position="164"/>
    </location>
</feature>
<protein>
    <recommendedName>
        <fullName evidence="1">DUF5641 domain-containing protein</fullName>
    </recommendedName>
</protein>
<keyword evidence="3" id="KW-1185">Reference proteome</keyword>
<evidence type="ECO:0000313" key="3">
    <source>
        <dbReference type="Proteomes" id="UP000887013"/>
    </source>
</evidence>
<feature type="non-terminal residue" evidence="2">
    <location>
        <position position="1"/>
    </location>
</feature>
<dbReference type="Pfam" id="PF18701">
    <property type="entry name" value="DUF5641"/>
    <property type="match status" value="1"/>
</dbReference>
<organism evidence="2 3">
    <name type="scientific">Nephila pilipes</name>
    <name type="common">Giant wood spider</name>
    <name type="synonym">Nephila maculata</name>
    <dbReference type="NCBI Taxonomy" id="299642"/>
    <lineage>
        <taxon>Eukaryota</taxon>
        <taxon>Metazoa</taxon>
        <taxon>Ecdysozoa</taxon>
        <taxon>Arthropoda</taxon>
        <taxon>Chelicerata</taxon>
        <taxon>Arachnida</taxon>
        <taxon>Araneae</taxon>
        <taxon>Araneomorphae</taxon>
        <taxon>Entelegynae</taxon>
        <taxon>Araneoidea</taxon>
        <taxon>Nephilidae</taxon>
        <taxon>Nephila</taxon>
    </lineage>
</organism>
<name>A0A8X6UC84_NEPPI</name>
<dbReference type="OrthoDB" id="6423597at2759"/>
<reference evidence="2" key="1">
    <citation type="submission" date="2020-08" db="EMBL/GenBank/DDBJ databases">
        <title>Multicomponent nature underlies the extraordinary mechanical properties of spider dragline silk.</title>
        <authorList>
            <person name="Kono N."/>
            <person name="Nakamura H."/>
            <person name="Mori M."/>
            <person name="Yoshida Y."/>
            <person name="Ohtoshi R."/>
            <person name="Malay A.D."/>
            <person name="Moran D.A.P."/>
            <person name="Tomita M."/>
            <person name="Numata K."/>
            <person name="Arakawa K."/>
        </authorList>
    </citation>
    <scope>NUCLEOTIDE SEQUENCE</scope>
</reference>
<sequence>KRVIGSQILSQEEFSISLTEIEAVLNSRPLVAASDDPNDFSVITPGHFLIGSELKSVPDPDYTSEKIPIRERWKLVAQISQSFWKSWSKDYLTQLRVSNKWKIPSAELSVNDLVLIKDDNLSPLKWKMARVVHTYKGTDDKIRAVNLKTVSGEMKRPIHKLVRLPAND</sequence>
<comment type="caution">
    <text evidence="2">The sequence shown here is derived from an EMBL/GenBank/DDBJ whole genome shotgun (WGS) entry which is preliminary data.</text>
</comment>
<proteinExistence type="predicted"/>
<accession>A0A8X6UC84</accession>
<dbReference type="PANTHER" id="PTHR47331">
    <property type="entry name" value="PHD-TYPE DOMAIN-CONTAINING PROTEIN"/>
    <property type="match status" value="1"/>
</dbReference>
<dbReference type="PANTHER" id="PTHR47331:SF1">
    <property type="entry name" value="GAG-LIKE PROTEIN"/>
    <property type="match status" value="1"/>
</dbReference>
<evidence type="ECO:0000313" key="2">
    <source>
        <dbReference type="EMBL" id="GFU16156.1"/>
    </source>
</evidence>
<dbReference type="AlphaFoldDB" id="A0A8X6UC84"/>
<dbReference type="EMBL" id="BMAW01079648">
    <property type="protein sequence ID" value="GFU16156.1"/>
    <property type="molecule type" value="Genomic_DNA"/>
</dbReference>
<gene>
    <name evidence="2" type="primary">X975_00963</name>
    <name evidence="2" type="ORF">NPIL_216621</name>
</gene>
<evidence type="ECO:0000259" key="1">
    <source>
        <dbReference type="Pfam" id="PF18701"/>
    </source>
</evidence>